<feature type="binding site" evidence="8">
    <location>
        <position position="53"/>
    </location>
    <ligand>
        <name>Zn(2+)</name>
        <dbReference type="ChEBI" id="CHEBI:29105"/>
    </ligand>
</feature>
<evidence type="ECO:0000256" key="8">
    <source>
        <dbReference type="PIRSR" id="PIRSR601765-1"/>
    </source>
</evidence>
<dbReference type="EC" id="4.2.1.1" evidence="2"/>
<name>A0A6L7GJ44_9ACTN</name>
<dbReference type="InterPro" id="IPR036874">
    <property type="entry name" value="Carbonic_anhydrase_sf"/>
</dbReference>
<feature type="binding site" evidence="8">
    <location>
        <position position="104"/>
    </location>
    <ligand>
        <name>Zn(2+)</name>
        <dbReference type="ChEBI" id="CHEBI:29105"/>
    </ligand>
</feature>
<keyword evidence="10" id="KW-1185">Reference proteome</keyword>
<comment type="function">
    <text evidence="6">Catalyzes the reversible hydration of carbon dioxide to form bicarbonate.</text>
</comment>
<evidence type="ECO:0000313" key="10">
    <source>
        <dbReference type="Proteomes" id="UP000475545"/>
    </source>
</evidence>
<dbReference type="GO" id="GO:0015976">
    <property type="term" value="P:carbon utilization"/>
    <property type="evidence" value="ECO:0007669"/>
    <property type="project" value="InterPro"/>
</dbReference>
<dbReference type="InterPro" id="IPR001765">
    <property type="entry name" value="Carbonic_anhydrase"/>
</dbReference>
<comment type="similarity">
    <text evidence="1">Belongs to the beta-class carbonic anhydrase family.</text>
</comment>
<keyword evidence="3 8" id="KW-0479">Metal-binding</keyword>
<keyword evidence="5" id="KW-0456">Lyase</keyword>
<evidence type="ECO:0000256" key="3">
    <source>
        <dbReference type="ARBA" id="ARBA00022723"/>
    </source>
</evidence>
<comment type="cofactor">
    <cofactor evidence="8">
        <name>Zn(2+)</name>
        <dbReference type="ChEBI" id="CHEBI:29105"/>
    </cofactor>
    <text evidence="8">Binds 1 zinc ion per subunit.</text>
</comment>
<protein>
    <recommendedName>
        <fullName evidence="2">carbonic anhydrase</fullName>
        <ecNumber evidence="2">4.2.1.1</ecNumber>
    </recommendedName>
</protein>
<evidence type="ECO:0000256" key="1">
    <source>
        <dbReference type="ARBA" id="ARBA00006217"/>
    </source>
</evidence>
<dbReference type="EMBL" id="WMBR01000001">
    <property type="protein sequence ID" value="MXP19959.1"/>
    <property type="molecule type" value="Genomic_DNA"/>
</dbReference>
<dbReference type="SMART" id="SM00947">
    <property type="entry name" value="Pro_CA"/>
    <property type="match status" value="1"/>
</dbReference>
<evidence type="ECO:0000256" key="2">
    <source>
        <dbReference type="ARBA" id="ARBA00012925"/>
    </source>
</evidence>
<dbReference type="AlphaFoldDB" id="A0A6L7GJ44"/>
<evidence type="ECO:0000256" key="4">
    <source>
        <dbReference type="ARBA" id="ARBA00022833"/>
    </source>
</evidence>
<evidence type="ECO:0000256" key="5">
    <source>
        <dbReference type="ARBA" id="ARBA00023239"/>
    </source>
</evidence>
<feature type="binding site" evidence="8">
    <location>
        <position position="51"/>
    </location>
    <ligand>
        <name>Zn(2+)</name>
        <dbReference type="ChEBI" id="CHEBI:29105"/>
    </ligand>
</feature>
<comment type="catalytic activity">
    <reaction evidence="7">
        <text>hydrogencarbonate + H(+) = CO2 + H2O</text>
        <dbReference type="Rhea" id="RHEA:10748"/>
        <dbReference type="ChEBI" id="CHEBI:15377"/>
        <dbReference type="ChEBI" id="CHEBI:15378"/>
        <dbReference type="ChEBI" id="CHEBI:16526"/>
        <dbReference type="ChEBI" id="CHEBI:17544"/>
        <dbReference type="EC" id="4.2.1.1"/>
    </reaction>
</comment>
<sequence>MSQLTPTEAWKILQEGNDRFVAGESQHPKQGIQDRARLTSGQDPHVVLFGCSDSRLSAEIIFDQGLGDMFVVRTAGQVLDSAVIGSLEFAAAVLEVPLIAVLGHDSCGAVKATLNALDNLEIPGGYIRDVVEKVSPSILAGRSEGLTRVDEFEARHVLETGKQLMERSRIIAERVEDGRLAIVGLTYELGEGRAQVRGVLGQLDGVETVGVVRG</sequence>
<dbReference type="Pfam" id="PF00484">
    <property type="entry name" value="Pro_CA"/>
    <property type="match status" value="1"/>
</dbReference>
<keyword evidence="4 8" id="KW-0862">Zinc</keyword>
<dbReference type="GO" id="GO:0004089">
    <property type="term" value="F:carbonate dehydratase activity"/>
    <property type="evidence" value="ECO:0007669"/>
    <property type="project" value="UniProtKB-EC"/>
</dbReference>
<accession>A0A6L7GJ44</accession>
<reference evidence="9 10" key="1">
    <citation type="submission" date="2019-11" db="EMBL/GenBank/DDBJ databases">
        <title>Gordonia sp. nov., a novel actinobacterium isolated from mangrove soil in Hainan.</title>
        <authorList>
            <person name="Huang X."/>
            <person name="Xie Y."/>
            <person name="Chu X."/>
            <person name="Xiao K."/>
        </authorList>
    </citation>
    <scope>NUCLEOTIDE SEQUENCE [LARGE SCALE GENOMIC DNA]</scope>
    <source>
        <strain evidence="9 10">HNM0687</strain>
    </source>
</reference>
<dbReference type="PANTHER" id="PTHR11002">
    <property type="entry name" value="CARBONIC ANHYDRASE"/>
    <property type="match status" value="1"/>
</dbReference>
<dbReference type="SUPFAM" id="SSF53056">
    <property type="entry name" value="beta-carbonic anhydrase, cab"/>
    <property type="match status" value="1"/>
</dbReference>
<dbReference type="GO" id="GO:0008270">
    <property type="term" value="F:zinc ion binding"/>
    <property type="evidence" value="ECO:0007669"/>
    <property type="project" value="InterPro"/>
</dbReference>
<dbReference type="FunFam" id="3.40.1050.10:FF:000006">
    <property type="entry name" value="Carbonic anhydrase"/>
    <property type="match status" value="1"/>
</dbReference>
<dbReference type="PROSITE" id="PS00704">
    <property type="entry name" value="PROK_CO2_ANHYDRASE_1"/>
    <property type="match status" value="1"/>
</dbReference>
<comment type="caution">
    <text evidence="9">The sequence shown here is derived from an EMBL/GenBank/DDBJ whole genome shotgun (WGS) entry which is preliminary data.</text>
</comment>
<dbReference type="InterPro" id="IPR015892">
    <property type="entry name" value="Carbonic_anhydrase_CS"/>
</dbReference>
<dbReference type="CDD" id="cd03378">
    <property type="entry name" value="beta_CA_cladeC"/>
    <property type="match status" value="1"/>
</dbReference>
<evidence type="ECO:0000256" key="7">
    <source>
        <dbReference type="ARBA" id="ARBA00048348"/>
    </source>
</evidence>
<evidence type="ECO:0000313" key="9">
    <source>
        <dbReference type="EMBL" id="MXP19959.1"/>
    </source>
</evidence>
<proteinExistence type="inferred from homology"/>
<dbReference type="Gene3D" id="3.40.1050.10">
    <property type="entry name" value="Carbonic anhydrase"/>
    <property type="match status" value="1"/>
</dbReference>
<dbReference type="RefSeq" id="WP_160900139.1">
    <property type="nucleotide sequence ID" value="NZ_CP102850.1"/>
</dbReference>
<dbReference type="Proteomes" id="UP000475545">
    <property type="component" value="Unassembled WGS sequence"/>
</dbReference>
<feature type="binding site" evidence="8">
    <location>
        <position position="107"/>
    </location>
    <ligand>
        <name>Zn(2+)</name>
        <dbReference type="ChEBI" id="CHEBI:29105"/>
    </ligand>
</feature>
<gene>
    <name evidence="9" type="ORF">GIY30_01080</name>
</gene>
<dbReference type="PANTHER" id="PTHR11002:SF79">
    <property type="entry name" value="CARBONIC ANHYDRASE 2"/>
    <property type="match status" value="1"/>
</dbReference>
<organism evidence="9 10">
    <name type="scientific">Gordonia mangrovi</name>
    <dbReference type="NCBI Taxonomy" id="2665643"/>
    <lineage>
        <taxon>Bacteria</taxon>
        <taxon>Bacillati</taxon>
        <taxon>Actinomycetota</taxon>
        <taxon>Actinomycetes</taxon>
        <taxon>Mycobacteriales</taxon>
        <taxon>Gordoniaceae</taxon>
        <taxon>Gordonia</taxon>
    </lineage>
</organism>
<evidence type="ECO:0000256" key="6">
    <source>
        <dbReference type="ARBA" id="ARBA00024993"/>
    </source>
</evidence>